<dbReference type="InterPro" id="IPR003825">
    <property type="entry name" value="Colicin-V_CvpA"/>
</dbReference>
<proteinExistence type="predicted"/>
<dbReference type="InterPro" id="IPR052719">
    <property type="entry name" value="CvpA-like"/>
</dbReference>
<evidence type="ECO:0008006" key="8">
    <source>
        <dbReference type="Google" id="ProtNLM"/>
    </source>
</evidence>
<accession>A0ABN1AEM5</accession>
<evidence type="ECO:0000313" key="7">
    <source>
        <dbReference type="Proteomes" id="UP001500713"/>
    </source>
</evidence>
<comment type="subcellular location">
    <subcellularLocation>
        <location evidence="1">Membrane</location>
        <topology evidence="1">Multi-pass membrane protein</topology>
    </subcellularLocation>
</comment>
<evidence type="ECO:0000256" key="1">
    <source>
        <dbReference type="ARBA" id="ARBA00004141"/>
    </source>
</evidence>
<feature type="transmembrane region" description="Helical" evidence="5">
    <location>
        <begin position="60"/>
        <end position="82"/>
    </location>
</feature>
<dbReference type="PANTHER" id="PTHR36926">
    <property type="entry name" value="COLICIN V PRODUCTION PROTEIN"/>
    <property type="match status" value="1"/>
</dbReference>
<evidence type="ECO:0000313" key="6">
    <source>
        <dbReference type="EMBL" id="GAA0474559.1"/>
    </source>
</evidence>
<protein>
    <recommendedName>
        <fullName evidence="8">CvpA family protein</fullName>
    </recommendedName>
</protein>
<evidence type="ECO:0000256" key="2">
    <source>
        <dbReference type="ARBA" id="ARBA00022692"/>
    </source>
</evidence>
<sequence>MTSLDIFVLLLMGGAAIFGFLRGFVQETLSLIAWLLVVFAVRFLHTPVTEFFISPIGNEGGASVLAFGSIVIVTYALGRWVAKSIGSKSRKSLLGPIDRVLGFGFGLVKGLIGATLAYLLVVLVYDTIYGAGEPRPEWIVDSRTYPLLNASGDALVQFVEERREMAEAAE</sequence>
<comment type="caution">
    <text evidence="6">The sequence shown here is derived from an EMBL/GenBank/DDBJ whole genome shotgun (WGS) entry which is preliminary data.</text>
</comment>
<feature type="transmembrane region" description="Helical" evidence="5">
    <location>
        <begin position="6"/>
        <end position="24"/>
    </location>
</feature>
<name>A0ABN1AEM5_9SPHN</name>
<dbReference type="Pfam" id="PF02674">
    <property type="entry name" value="Colicin_V"/>
    <property type="match status" value="1"/>
</dbReference>
<evidence type="ECO:0000256" key="4">
    <source>
        <dbReference type="ARBA" id="ARBA00023136"/>
    </source>
</evidence>
<evidence type="ECO:0000256" key="3">
    <source>
        <dbReference type="ARBA" id="ARBA00022989"/>
    </source>
</evidence>
<dbReference type="PANTHER" id="PTHR36926:SF1">
    <property type="entry name" value="COLICIN V PRODUCTION PROTEIN"/>
    <property type="match status" value="1"/>
</dbReference>
<gene>
    <name evidence="6" type="ORF">GCM10009096_15120</name>
</gene>
<reference evidence="6 7" key="1">
    <citation type="journal article" date="2019" name="Int. J. Syst. Evol. Microbiol.">
        <title>The Global Catalogue of Microorganisms (GCM) 10K type strain sequencing project: providing services to taxonomists for standard genome sequencing and annotation.</title>
        <authorList>
            <consortium name="The Broad Institute Genomics Platform"/>
            <consortium name="The Broad Institute Genome Sequencing Center for Infectious Disease"/>
            <person name="Wu L."/>
            <person name="Ma J."/>
        </authorList>
    </citation>
    <scope>NUCLEOTIDE SEQUENCE [LARGE SCALE GENOMIC DNA]</scope>
    <source>
        <strain evidence="6 7">JCM 14162</strain>
    </source>
</reference>
<evidence type="ECO:0000256" key="5">
    <source>
        <dbReference type="SAM" id="Phobius"/>
    </source>
</evidence>
<feature type="transmembrane region" description="Helical" evidence="5">
    <location>
        <begin position="31"/>
        <end position="48"/>
    </location>
</feature>
<feature type="transmembrane region" description="Helical" evidence="5">
    <location>
        <begin position="103"/>
        <end position="125"/>
    </location>
</feature>
<keyword evidence="2 5" id="KW-0812">Transmembrane</keyword>
<keyword evidence="7" id="KW-1185">Reference proteome</keyword>
<organism evidence="6 7">
    <name type="scientific">Parasphingorhabdus litoris</name>
    <dbReference type="NCBI Taxonomy" id="394733"/>
    <lineage>
        <taxon>Bacteria</taxon>
        <taxon>Pseudomonadati</taxon>
        <taxon>Pseudomonadota</taxon>
        <taxon>Alphaproteobacteria</taxon>
        <taxon>Sphingomonadales</taxon>
        <taxon>Sphingomonadaceae</taxon>
        <taxon>Parasphingorhabdus</taxon>
    </lineage>
</organism>
<dbReference type="RefSeq" id="WP_229955970.1">
    <property type="nucleotide sequence ID" value="NZ_BAAAEM010000002.1"/>
</dbReference>
<dbReference type="EMBL" id="BAAAEM010000002">
    <property type="protein sequence ID" value="GAA0474559.1"/>
    <property type="molecule type" value="Genomic_DNA"/>
</dbReference>
<dbReference type="Proteomes" id="UP001500713">
    <property type="component" value="Unassembled WGS sequence"/>
</dbReference>
<keyword evidence="3 5" id="KW-1133">Transmembrane helix</keyword>
<keyword evidence="4 5" id="KW-0472">Membrane</keyword>